<organism evidence="1">
    <name type="scientific">marine sediment metagenome</name>
    <dbReference type="NCBI Taxonomy" id="412755"/>
    <lineage>
        <taxon>unclassified sequences</taxon>
        <taxon>metagenomes</taxon>
        <taxon>ecological metagenomes</taxon>
    </lineage>
</organism>
<reference evidence="1" key="1">
    <citation type="journal article" date="2014" name="Front. Microbiol.">
        <title>High frequency of phylogenetically diverse reductive dehalogenase-homologous genes in deep subseafloor sedimentary metagenomes.</title>
        <authorList>
            <person name="Kawai M."/>
            <person name="Futagami T."/>
            <person name="Toyoda A."/>
            <person name="Takaki Y."/>
            <person name="Nishi S."/>
            <person name="Hori S."/>
            <person name="Arai W."/>
            <person name="Tsubouchi T."/>
            <person name="Morono Y."/>
            <person name="Uchiyama I."/>
            <person name="Ito T."/>
            <person name="Fujiyama A."/>
            <person name="Inagaki F."/>
            <person name="Takami H."/>
        </authorList>
    </citation>
    <scope>NUCLEOTIDE SEQUENCE</scope>
    <source>
        <strain evidence="1">Expedition CK06-06</strain>
    </source>
</reference>
<dbReference type="EMBL" id="BARW01036183">
    <property type="protein sequence ID" value="GAJ24850.1"/>
    <property type="molecule type" value="Genomic_DNA"/>
</dbReference>
<dbReference type="AlphaFoldDB" id="X1W352"/>
<proteinExistence type="predicted"/>
<name>X1W352_9ZZZZ</name>
<sequence length="82" mass="9437">RELYPLEGHMDKDKYKPEVKELLELLHKAQEGTPALRAGAMWHKIHKYGLPDAEDVPIDKLGLGFRIAVKYNPPEERYPGNN</sequence>
<evidence type="ECO:0000313" key="1">
    <source>
        <dbReference type="EMBL" id="GAJ24850.1"/>
    </source>
</evidence>
<accession>X1W352</accession>
<protein>
    <submittedName>
        <fullName evidence="1">Uncharacterized protein</fullName>
    </submittedName>
</protein>
<gene>
    <name evidence="1" type="ORF">S12H4_56238</name>
</gene>
<comment type="caution">
    <text evidence="1">The sequence shown here is derived from an EMBL/GenBank/DDBJ whole genome shotgun (WGS) entry which is preliminary data.</text>
</comment>
<feature type="non-terminal residue" evidence="1">
    <location>
        <position position="1"/>
    </location>
</feature>